<dbReference type="Gene3D" id="3.30.365.10">
    <property type="entry name" value="Aldehyde oxidase/xanthine dehydrogenase, molybdopterin binding domain"/>
    <property type="match status" value="4"/>
</dbReference>
<comment type="caution">
    <text evidence="4">The sequence shown here is derived from an EMBL/GenBank/DDBJ whole genome shotgun (WGS) entry which is preliminary data.</text>
</comment>
<sequence>MPDTGAQRVLRKEDNRFLTGRGHYTDDFNRQGQAFGVFVRSEMAHARIKSIDTSQAEQAPGVVAVFTGKDMEADGVGSLPCGWTVTDKHGNPHKAPPHWPLARDRVRYVGDHVAFVVAETDAQARDAAELVEVDYEPLDAVVETGKALNGPQVHDEAPDNLCFDWEIGDKQATDDAFAKADRVSKIELVNNRLIPNAIEPRAAIGEYDPGTDEYTLYSTSQNPHLLRLILCAFVLNLPEHKVRVVAPDVGGGFGSKIYCYAEETVCVWASKKLNGRPIKWLATRTEAFQADAHGRDHITTAEMAMDKDGKFLGMRVDTLANLGAYLSNFATAVPTYLYGTLLAGQYKTPAIHGNVKAVFTNTAPVDAYRGAGRPEATYVVERLVERCARDMNMDPAEIRRRNFVQPDEFPYQTPVALTYDSGQYELALDEALKMIDYPNFAQRRQESERKGKLRGIGFSAYIEACGIAPSQVVGALGAGVGLWESAQVRFNATGSISVFTGSHSHGQGHETTFAQMVADKFGTDYNNVDIVHGDTGRIPMGMGTYGSRSLAVGGSAILRACDKVVEKGKKIAAHMLEASVDDIEFDSGTFRVAGTDKTKSIGEIAFAAYVPHDFPQDVEPGLDETAFYDPANFTYPSGVHIAEIEIDPDTGETEIADWVAVDDFGRVINPMIVEGQVHGGIAQGVGQALLENAVYDPDSGQLVTGSYQDYTMPRADDLPSFRVGMTETPCPHNPVGAKGCGEAGAIAAPAALMNAITDALGTEEIQMPATREKVWRLAQQRLAPAAE</sequence>
<dbReference type="Gene3D" id="3.90.1170.50">
    <property type="entry name" value="Aldehyde oxidase/xanthine dehydrogenase, a/b hammerhead"/>
    <property type="match status" value="1"/>
</dbReference>
<organism evidence="4 5">
    <name type="scientific">Rhodovibrio salinarum</name>
    <dbReference type="NCBI Taxonomy" id="1087"/>
    <lineage>
        <taxon>Bacteria</taxon>
        <taxon>Pseudomonadati</taxon>
        <taxon>Pseudomonadota</taxon>
        <taxon>Alphaproteobacteria</taxon>
        <taxon>Rhodospirillales</taxon>
        <taxon>Rhodovibrionaceae</taxon>
        <taxon>Rhodovibrio</taxon>
    </lineage>
</organism>
<dbReference type="Pfam" id="PF02738">
    <property type="entry name" value="MoCoBD_1"/>
    <property type="match status" value="1"/>
</dbReference>
<dbReference type="SUPFAM" id="SSF54665">
    <property type="entry name" value="CO dehydrogenase molybdoprotein N-domain-like"/>
    <property type="match status" value="1"/>
</dbReference>
<dbReference type="InterPro" id="IPR008274">
    <property type="entry name" value="AldOxase/xan_DH_MoCoBD1"/>
</dbReference>
<dbReference type="GO" id="GO:0016491">
    <property type="term" value="F:oxidoreductase activity"/>
    <property type="evidence" value="ECO:0007669"/>
    <property type="project" value="UniProtKB-KW"/>
</dbReference>
<dbReference type="InterPro" id="IPR016208">
    <property type="entry name" value="Ald_Oxase/xanthine_DH-like"/>
</dbReference>
<dbReference type="Proteomes" id="UP000778970">
    <property type="component" value="Unassembled WGS sequence"/>
</dbReference>
<dbReference type="GO" id="GO:0005506">
    <property type="term" value="F:iron ion binding"/>
    <property type="evidence" value="ECO:0007669"/>
    <property type="project" value="InterPro"/>
</dbReference>
<dbReference type="InterPro" id="IPR037165">
    <property type="entry name" value="AldOxase/xan_DH_Mopterin-bd_sf"/>
</dbReference>
<dbReference type="PANTHER" id="PTHR11908">
    <property type="entry name" value="XANTHINE DEHYDROGENASE"/>
    <property type="match status" value="1"/>
</dbReference>
<accession>A0A934QJ82</accession>
<dbReference type="Pfam" id="PF20256">
    <property type="entry name" value="MoCoBD_2"/>
    <property type="match status" value="1"/>
</dbReference>
<keyword evidence="5" id="KW-1185">Reference proteome</keyword>
<dbReference type="RefSeq" id="WP_027288815.1">
    <property type="nucleotide sequence ID" value="NZ_NRRE01000026.1"/>
</dbReference>
<dbReference type="Pfam" id="PF01315">
    <property type="entry name" value="Ald_Xan_dh_C"/>
    <property type="match status" value="1"/>
</dbReference>
<evidence type="ECO:0000259" key="3">
    <source>
        <dbReference type="SMART" id="SM01008"/>
    </source>
</evidence>
<dbReference type="InterPro" id="IPR046867">
    <property type="entry name" value="AldOxase/xan_DH_MoCoBD2"/>
</dbReference>
<evidence type="ECO:0000313" key="4">
    <source>
        <dbReference type="EMBL" id="MBK1698033.1"/>
    </source>
</evidence>
<protein>
    <submittedName>
        <fullName evidence="4">Carbon monoxide dehydrogenase</fullName>
    </submittedName>
</protein>
<name>A0A934QJ82_9PROT</name>
<keyword evidence="2" id="KW-0560">Oxidoreductase</keyword>
<feature type="domain" description="Aldehyde oxidase/xanthine dehydrogenase a/b hammerhead" evidence="3">
    <location>
        <begin position="19"/>
        <end position="139"/>
    </location>
</feature>
<gene>
    <name evidence="4" type="ORF">CKO21_12360</name>
</gene>
<evidence type="ECO:0000256" key="2">
    <source>
        <dbReference type="ARBA" id="ARBA00023002"/>
    </source>
</evidence>
<evidence type="ECO:0000256" key="1">
    <source>
        <dbReference type="ARBA" id="ARBA00022505"/>
    </source>
</evidence>
<dbReference type="AlphaFoldDB" id="A0A934QJ82"/>
<reference evidence="4" key="2">
    <citation type="journal article" date="2020" name="Microorganisms">
        <title>Osmotic Adaptation and Compatible Solute Biosynthesis of Phototrophic Bacteria as Revealed from Genome Analyses.</title>
        <authorList>
            <person name="Imhoff J.F."/>
            <person name="Rahn T."/>
            <person name="Kunzel S."/>
            <person name="Keller A."/>
            <person name="Neulinger S.C."/>
        </authorList>
    </citation>
    <scope>NUCLEOTIDE SEQUENCE</scope>
    <source>
        <strain evidence="4">DSM 9154</strain>
    </source>
</reference>
<dbReference type="SMART" id="SM01008">
    <property type="entry name" value="Ald_Xan_dh_C"/>
    <property type="match status" value="1"/>
</dbReference>
<dbReference type="PANTHER" id="PTHR11908:SF132">
    <property type="entry name" value="ALDEHYDE OXIDASE 1-RELATED"/>
    <property type="match status" value="1"/>
</dbReference>
<reference evidence="4" key="1">
    <citation type="submission" date="2017-08" db="EMBL/GenBank/DDBJ databases">
        <authorList>
            <person name="Imhoff J.F."/>
            <person name="Rahn T."/>
            <person name="Kuenzel S."/>
            <person name="Neulinger S.C."/>
        </authorList>
    </citation>
    <scope>NUCLEOTIDE SEQUENCE</scope>
    <source>
        <strain evidence="4">DSM 9154</strain>
    </source>
</reference>
<evidence type="ECO:0000313" key="5">
    <source>
        <dbReference type="Proteomes" id="UP000778970"/>
    </source>
</evidence>
<proteinExistence type="predicted"/>
<keyword evidence="1" id="KW-0500">Molybdenum</keyword>
<dbReference type="InterPro" id="IPR036856">
    <property type="entry name" value="Ald_Oxase/Xan_DH_a/b_sf"/>
</dbReference>
<dbReference type="InterPro" id="IPR000674">
    <property type="entry name" value="Ald_Oxase/Xan_DH_a/b"/>
</dbReference>
<dbReference type="SUPFAM" id="SSF56003">
    <property type="entry name" value="Molybdenum cofactor-binding domain"/>
    <property type="match status" value="1"/>
</dbReference>
<dbReference type="EMBL" id="NRRE01000026">
    <property type="protein sequence ID" value="MBK1698033.1"/>
    <property type="molecule type" value="Genomic_DNA"/>
</dbReference>